<name>A0A9Q1K8A5_9CARY</name>
<keyword evidence="1" id="KW-0812">Transmembrane</keyword>
<reference evidence="3" key="1">
    <citation type="submission" date="2022-04" db="EMBL/GenBank/DDBJ databases">
        <title>Carnegiea gigantea Genome sequencing and assembly v2.</title>
        <authorList>
            <person name="Copetti D."/>
            <person name="Sanderson M.J."/>
            <person name="Burquez A."/>
            <person name="Wojciechowski M.F."/>
        </authorList>
    </citation>
    <scope>NUCLEOTIDE SEQUENCE</scope>
    <source>
        <strain evidence="3">SGP5-SGP5p</strain>
        <tissue evidence="3">Aerial part</tissue>
    </source>
</reference>
<dbReference type="EMBL" id="JAKOGI010000228">
    <property type="protein sequence ID" value="KAJ8439181.1"/>
    <property type="molecule type" value="Genomic_DNA"/>
</dbReference>
<dbReference type="InterPro" id="IPR029063">
    <property type="entry name" value="SAM-dependent_MTases_sf"/>
</dbReference>
<comment type="caution">
    <text evidence="3">The sequence shown here is derived from an EMBL/GenBank/DDBJ whole genome shotgun (WGS) entry which is preliminary data.</text>
</comment>
<evidence type="ECO:0000259" key="2">
    <source>
        <dbReference type="Pfam" id="PF08241"/>
    </source>
</evidence>
<dbReference type="Pfam" id="PF08241">
    <property type="entry name" value="Methyltransf_11"/>
    <property type="match status" value="1"/>
</dbReference>
<dbReference type="GO" id="GO:0008757">
    <property type="term" value="F:S-adenosylmethionine-dependent methyltransferase activity"/>
    <property type="evidence" value="ECO:0007669"/>
    <property type="project" value="InterPro"/>
</dbReference>
<protein>
    <recommendedName>
        <fullName evidence="2">Methyltransferase type 11 domain-containing protein</fullName>
    </recommendedName>
</protein>
<feature type="transmembrane region" description="Helical" evidence="1">
    <location>
        <begin position="48"/>
        <end position="73"/>
    </location>
</feature>
<sequence>MSTCSPHLRSASVPYCYLAELTCSGSKSPFWSKAKTERGRQRAQTRPMGFTMSLNFLLLVAVGATNILSLYHLSSTSFFLRPKAPTTPPPVPDHLVRQLHTIRATFSHLTRFHPAQKTPISSAPSDLLSFSRISPIASPCHDYPELLYQYMNYTPWSLCPKDDAHIAESLILRGCHPLPRRRCFSRTPLSPKRSDPDSNVIWSSYPSSCKSFKCLNPKLGFDFSTQNFMFYKSELDLTIPQLMDIAKRANSVIRLGIDIGGGTGNFAVAMRQRNVTILTTTMNFGAPYSEANAVRGMVPLHAQLQQRLPVFDGAVDLVRCGHAVNRWIPVPVIEFLFSDMGRMLRGGGFLWIDHFFSKEVDFENLCKPLIMRLGYKVVKWATGQKTDTSGIKNREVYLTALMQKPKSRCQLEQYNICLQTNSVSSSDAAQFYL</sequence>
<dbReference type="Proteomes" id="UP001153076">
    <property type="component" value="Unassembled WGS sequence"/>
</dbReference>
<keyword evidence="1" id="KW-1133">Transmembrane helix</keyword>
<evidence type="ECO:0000313" key="4">
    <source>
        <dbReference type="Proteomes" id="UP001153076"/>
    </source>
</evidence>
<dbReference type="InterPro" id="IPR053223">
    <property type="entry name" value="Prob_Methyltransferase"/>
</dbReference>
<proteinExistence type="predicted"/>
<keyword evidence="4" id="KW-1185">Reference proteome</keyword>
<dbReference type="PANTHER" id="PTHR44067">
    <property type="entry name" value="S-ADENOSYL-L-METHIONINE-DEPENDENT METHYLTRANSFERASE SUPERFAMILY PROTEIN-RELATED"/>
    <property type="match status" value="1"/>
</dbReference>
<gene>
    <name evidence="3" type="ORF">Cgig2_029719</name>
</gene>
<dbReference type="PANTHER" id="PTHR44067:SF5">
    <property type="entry name" value="EXPRESSED PROTEIN"/>
    <property type="match status" value="1"/>
</dbReference>
<keyword evidence="1" id="KW-0472">Membrane</keyword>
<evidence type="ECO:0000256" key="1">
    <source>
        <dbReference type="SAM" id="Phobius"/>
    </source>
</evidence>
<dbReference type="InterPro" id="IPR013216">
    <property type="entry name" value="Methyltransf_11"/>
</dbReference>
<evidence type="ECO:0000313" key="3">
    <source>
        <dbReference type="EMBL" id="KAJ8439181.1"/>
    </source>
</evidence>
<organism evidence="3 4">
    <name type="scientific">Carnegiea gigantea</name>
    <dbReference type="NCBI Taxonomy" id="171969"/>
    <lineage>
        <taxon>Eukaryota</taxon>
        <taxon>Viridiplantae</taxon>
        <taxon>Streptophyta</taxon>
        <taxon>Embryophyta</taxon>
        <taxon>Tracheophyta</taxon>
        <taxon>Spermatophyta</taxon>
        <taxon>Magnoliopsida</taxon>
        <taxon>eudicotyledons</taxon>
        <taxon>Gunneridae</taxon>
        <taxon>Pentapetalae</taxon>
        <taxon>Caryophyllales</taxon>
        <taxon>Cactineae</taxon>
        <taxon>Cactaceae</taxon>
        <taxon>Cactoideae</taxon>
        <taxon>Echinocereeae</taxon>
        <taxon>Carnegiea</taxon>
    </lineage>
</organism>
<dbReference type="Gene3D" id="3.40.50.150">
    <property type="entry name" value="Vaccinia Virus protein VP39"/>
    <property type="match status" value="1"/>
</dbReference>
<accession>A0A9Q1K8A5</accession>
<feature type="domain" description="Methyltransferase type 11" evidence="2">
    <location>
        <begin position="258"/>
        <end position="352"/>
    </location>
</feature>
<dbReference type="OrthoDB" id="2014981at2759"/>
<dbReference type="AlphaFoldDB" id="A0A9Q1K8A5"/>
<dbReference type="SUPFAM" id="SSF53335">
    <property type="entry name" value="S-adenosyl-L-methionine-dependent methyltransferases"/>
    <property type="match status" value="1"/>
</dbReference>